<dbReference type="Gene3D" id="2.60.40.1180">
    <property type="entry name" value="Golgi alpha-mannosidase II"/>
    <property type="match status" value="2"/>
</dbReference>
<feature type="domain" description="DUF5110" evidence="6">
    <location>
        <begin position="683"/>
        <end position="751"/>
    </location>
</feature>
<keyword evidence="2 8" id="KW-0326">Glycosidase</keyword>
<dbReference type="CDD" id="cd14752">
    <property type="entry name" value="GH31_N"/>
    <property type="match status" value="1"/>
</dbReference>
<dbReference type="SUPFAM" id="SSF51445">
    <property type="entry name" value="(Trans)glycosidases"/>
    <property type="match status" value="1"/>
</dbReference>
<dbReference type="Proteomes" id="UP001597361">
    <property type="component" value="Unassembled WGS sequence"/>
</dbReference>
<dbReference type="EC" id="3.2.1.-" evidence="8"/>
<dbReference type="SUPFAM" id="SSF74650">
    <property type="entry name" value="Galactose mutarotase-like"/>
    <property type="match status" value="1"/>
</dbReference>
<keyword evidence="2 8" id="KW-0378">Hydrolase</keyword>
<sequence length="800" mass="91210">MKKSFFFVLVLLYFSQNITFAQTQNLLTFQTDDAELQIAFYKPDLFRVKIGNEIQEEGFSYMLEKQQWPAIPVEKEESQSSYLIKTQALKLEIDKNTLAIKVYNASGDLISSEASNGAGGYYQHEIKAGISKNISAEEHFFGFGERMDFMDQKGKSLSLNVGRGLLKPHIIGAYNILEANYAPVPFMMSTKGYGLFYHTSQPSEFDLGKSNKDKLTFEAEGTYVDYFFMYGPEFTHLINHYTDLTGKSPLLPRFAHGLHVGTYSGGTWGHEHLTSGEYVVSLAKRYRQKGIPFDVLHLDSTWRLFGKNGGSGATSFEWRETFTNPKSMFDQLYGMDVNMVGLHVRPRFDNGNNLNLLDQAREAGHVYPEENNKGEFVNFFDDKAVDWWWENGVMKIAEIGAMFLKTDEGSAFGRQANESSKTGPTSAAAKKLHNVFPVAYAKAPYEKFKEHNKMRGMNHTREGYAGIQRYPFIWAGDWPSEWQYYAPVIRAGINMGLSGVGYWSHNMGGFEHDADPELFARWVQFGMFSPVAHVFGMDHPGYKEPWNYGSEAEQIFTKYAKLRYNLIPYIYSTAFQQHQTGVPIMRALVLHHQEDLNTYSIDDQYYFGDQMIICPVTTKSAKTRVVYLPEGKWFDFWTGKPYEGNDYYNIVTPLETLPIFVKEGAIIPTQDDVLFDNKKDYGQITFEVFPGKNGSFELFEDDGISEKYMDKNYSTTLITSETENNKTQITLHESKGNYEVPTRGIVLKIHSSETPQQVQVDGKVFSKSGDTEGWSYDSAKKLILLHTQKTSNQNITITIN</sequence>
<feature type="domain" description="Glycoside hydrolase family 31 N-terminal" evidence="5">
    <location>
        <begin position="36"/>
        <end position="206"/>
    </location>
</feature>
<dbReference type="RefSeq" id="WP_376887483.1">
    <property type="nucleotide sequence ID" value="NZ_JBHUHR010000043.1"/>
</dbReference>
<keyword evidence="3" id="KW-0732">Signal</keyword>
<dbReference type="InterPro" id="IPR017853">
    <property type="entry name" value="GH"/>
</dbReference>
<dbReference type="InterPro" id="IPR033403">
    <property type="entry name" value="DUF5110"/>
</dbReference>
<dbReference type="PANTHER" id="PTHR43863">
    <property type="entry name" value="HYDROLASE, PUTATIVE (AFU_ORTHOLOGUE AFUA_1G03140)-RELATED"/>
    <property type="match status" value="1"/>
</dbReference>
<dbReference type="InterPro" id="IPR000322">
    <property type="entry name" value="Glyco_hydro_31_TIM"/>
</dbReference>
<reference evidence="9" key="1">
    <citation type="journal article" date="2019" name="Int. J. Syst. Evol. Microbiol.">
        <title>The Global Catalogue of Microorganisms (GCM) 10K type strain sequencing project: providing services to taxonomists for standard genome sequencing and annotation.</title>
        <authorList>
            <consortium name="The Broad Institute Genomics Platform"/>
            <consortium name="The Broad Institute Genome Sequencing Center for Infectious Disease"/>
            <person name="Wu L."/>
            <person name="Ma J."/>
        </authorList>
    </citation>
    <scope>NUCLEOTIDE SEQUENCE [LARGE SCALE GENOMIC DNA]</scope>
    <source>
        <strain evidence="9">CGMCC 1.15180</strain>
    </source>
</reference>
<accession>A0ABW4VT35</accession>
<dbReference type="Pfam" id="PF17137">
    <property type="entry name" value="DUF5110"/>
    <property type="match status" value="1"/>
</dbReference>
<feature type="chain" id="PRO_5047305607" evidence="3">
    <location>
        <begin position="22"/>
        <end position="800"/>
    </location>
</feature>
<evidence type="ECO:0000313" key="8">
    <source>
        <dbReference type="EMBL" id="MFD2036447.1"/>
    </source>
</evidence>
<feature type="signal peptide" evidence="3">
    <location>
        <begin position="1"/>
        <end position="21"/>
    </location>
</feature>
<dbReference type="Pfam" id="PF13802">
    <property type="entry name" value="Gal_mutarotas_2"/>
    <property type="match status" value="1"/>
</dbReference>
<evidence type="ECO:0000259" key="5">
    <source>
        <dbReference type="Pfam" id="PF13802"/>
    </source>
</evidence>
<protein>
    <submittedName>
        <fullName evidence="8">Glycoside hydrolase family 31 protein</fullName>
        <ecNumber evidence="8">3.2.1.-</ecNumber>
    </submittedName>
</protein>
<feature type="domain" description="Glycoside hydrolase family 31 TIM barrel" evidence="4">
    <location>
        <begin position="249"/>
        <end position="572"/>
    </location>
</feature>
<keyword evidence="9" id="KW-1185">Reference proteome</keyword>
<dbReference type="GO" id="GO:0016798">
    <property type="term" value="F:hydrolase activity, acting on glycosyl bonds"/>
    <property type="evidence" value="ECO:0007669"/>
    <property type="project" value="UniProtKB-KW"/>
</dbReference>
<feature type="domain" description="Glycosyl hydrolase family 31 C-terminal" evidence="7">
    <location>
        <begin position="581"/>
        <end position="667"/>
    </location>
</feature>
<dbReference type="Pfam" id="PF01055">
    <property type="entry name" value="Glyco_hydro_31_2nd"/>
    <property type="match status" value="1"/>
</dbReference>
<name>A0ABW4VT35_9BACT</name>
<evidence type="ECO:0000259" key="7">
    <source>
        <dbReference type="Pfam" id="PF21365"/>
    </source>
</evidence>
<evidence type="ECO:0000256" key="2">
    <source>
        <dbReference type="RuleBase" id="RU361185"/>
    </source>
</evidence>
<dbReference type="Pfam" id="PF21365">
    <property type="entry name" value="Glyco_hydro_31_3rd"/>
    <property type="match status" value="1"/>
</dbReference>
<dbReference type="InterPro" id="IPR051816">
    <property type="entry name" value="Glycosyl_Hydrolase_31"/>
</dbReference>
<gene>
    <name evidence="8" type="ORF">ACFSKL_16700</name>
</gene>
<dbReference type="Gene3D" id="2.60.40.1760">
    <property type="entry name" value="glycosyl hydrolase (family 31)"/>
    <property type="match status" value="1"/>
</dbReference>
<dbReference type="SUPFAM" id="SSF51011">
    <property type="entry name" value="Glycosyl hydrolase domain"/>
    <property type="match status" value="1"/>
</dbReference>
<dbReference type="InterPro" id="IPR013780">
    <property type="entry name" value="Glyco_hydro_b"/>
</dbReference>
<evidence type="ECO:0000259" key="6">
    <source>
        <dbReference type="Pfam" id="PF17137"/>
    </source>
</evidence>
<evidence type="ECO:0000313" key="9">
    <source>
        <dbReference type="Proteomes" id="UP001597361"/>
    </source>
</evidence>
<dbReference type="InterPro" id="IPR048395">
    <property type="entry name" value="Glyco_hydro_31_C"/>
</dbReference>
<dbReference type="InterPro" id="IPR011013">
    <property type="entry name" value="Gal_mutarotase_sf_dom"/>
</dbReference>
<evidence type="ECO:0000256" key="3">
    <source>
        <dbReference type="SAM" id="SignalP"/>
    </source>
</evidence>
<proteinExistence type="inferred from homology"/>
<dbReference type="InterPro" id="IPR025887">
    <property type="entry name" value="Glyco_hydro_31_N_dom"/>
</dbReference>
<comment type="similarity">
    <text evidence="1 2">Belongs to the glycosyl hydrolase 31 family.</text>
</comment>
<evidence type="ECO:0000256" key="1">
    <source>
        <dbReference type="ARBA" id="ARBA00007806"/>
    </source>
</evidence>
<dbReference type="Gene3D" id="3.20.20.80">
    <property type="entry name" value="Glycosidases"/>
    <property type="match status" value="1"/>
</dbReference>
<dbReference type="PANTHER" id="PTHR43863:SF2">
    <property type="entry name" value="MALTASE-GLUCOAMYLASE"/>
    <property type="match status" value="1"/>
</dbReference>
<comment type="caution">
    <text evidence="8">The sequence shown here is derived from an EMBL/GenBank/DDBJ whole genome shotgun (WGS) entry which is preliminary data.</text>
</comment>
<dbReference type="CDD" id="cd06589">
    <property type="entry name" value="GH31"/>
    <property type="match status" value="1"/>
</dbReference>
<organism evidence="8 9">
    <name type="scientific">Belliella marina</name>
    <dbReference type="NCBI Taxonomy" id="1644146"/>
    <lineage>
        <taxon>Bacteria</taxon>
        <taxon>Pseudomonadati</taxon>
        <taxon>Bacteroidota</taxon>
        <taxon>Cytophagia</taxon>
        <taxon>Cytophagales</taxon>
        <taxon>Cyclobacteriaceae</taxon>
        <taxon>Belliella</taxon>
    </lineage>
</organism>
<dbReference type="EMBL" id="JBHUHR010000043">
    <property type="protein sequence ID" value="MFD2036447.1"/>
    <property type="molecule type" value="Genomic_DNA"/>
</dbReference>
<evidence type="ECO:0000259" key="4">
    <source>
        <dbReference type="Pfam" id="PF01055"/>
    </source>
</evidence>